<protein>
    <submittedName>
        <fullName evidence="2">Carboxypeptidase regulatory-like domain-containing protein</fullName>
    </submittedName>
</protein>
<dbReference type="RefSeq" id="WP_179855052.1">
    <property type="nucleotide sequence ID" value="NZ_OBDY01000002.1"/>
</dbReference>
<keyword evidence="2" id="KW-0645">Protease</keyword>
<dbReference type="AlphaFoldDB" id="A0A285GN10"/>
<accession>A0A285GN10</accession>
<organism evidence="2 3">
    <name type="scientific">Paractinoplanes atraurantiacus</name>
    <dbReference type="NCBI Taxonomy" id="1036182"/>
    <lineage>
        <taxon>Bacteria</taxon>
        <taxon>Bacillati</taxon>
        <taxon>Actinomycetota</taxon>
        <taxon>Actinomycetes</taxon>
        <taxon>Micromonosporales</taxon>
        <taxon>Micromonosporaceae</taxon>
        <taxon>Paractinoplanes</taxon>
    </lineage>
</organism>
<reference evidence="3" key="1">
    <citation type="submission" date="2017-09" db="EMBL/GenBank/DDBJ databases">
        <authorList>
            <person name="Varghese N."/>
            <person name="Submissions S."/>
        </authorList>
    </citation>
    <scope>NUCLEOTIDE SEQUENCE [LARGE SCALE GENOMIC DNA]</scope>
    <source>
        <strain evidence="3">CGMCC 4.6857</strain>
    </source>
</reference>
<dbReference type="GO" id="GO:0004180">
    <property type="term" value="F:carboxypeptidase activity"/>
    <property type="evidence" value="ECO:0007669"/>
    <property type="project" value="UniProtKB-KW"/>
</dbReference>
<dbReference type="Proteomes" id="UP000219612">
    <property type="component" value="Unassembled WGS sequence"/>
</dbReference>
<keyword evidence="3" id="KW-1185">Reference proteome</keyword>
<name>A0A285GN10_9ACTN</name>
<keyword evidence="2" id="KW-0378">Hydrolase</keyword>
<proteinExistence type="predicted"/>
<keyword evidence="2" id="KW-0121">Carboxypeptidase</keyword>
<dbReference type="EMBL" id="OBDY01000002">
    <property type="protein sequence ID" value="SNY23886.1"/>
    <property type="molecule type" value="Genomic_DNA"/>
</dbReference>
<keyword evidence="1" id="KW-0732">Signal</keyword>
<dbReference type="PROSITE" id="PS51257">
    <property type="entry name" value="PROKAR_LIPOPROTEIN"/>
    <property type="match status" value="1"/>
</dbReference>
<dbReference type="SUPFAM" id="SSF49464">
    <property type="entry name" value="Carboxypeptidase regulatory domain-like"/>
    <property type="match status" value="1"/>
</dbReference>
<sequence>MNEASRSRAALPAAALLATVLLLGACDTPSQADEGVRGRVLDGAGAPITGATVTRRAIGPSSSPDLKVVTTDRDGRYDWPLDPGVWELEFTARDHSPATVGVTVADGQWQTIDIKLR</sequence>
<dbReference type="Pfam" id="PF13620">
    <property type="entry name" value="CarboxypepD_reg"/>
    <property type="match status" value="1"/>
</dbReference>
<evidence type="ECO:0000256" key="1">
    <source>
        <dbReference type="SAM" id="SignalP"/>
    </source>
</evidence>
<gene>
    <name evidence="2" type="ORF">SAMN05421748_102109</name>
</gene>
<feature type="signal peptide" evidence="1">
    <location>
        <begin position="1"/>
        <end position="32"/>
    </location>
</feature>
<dbReference type="Gene3D" id="2.60.40.1120">
    <property type="entry name" value="Carboxypeptidase-like, regulatory domain"/>
    <property type="match status" value="1"/>
</dbReference>
<evidence type="ECO:0000313" key="2">
    <source>
        <dbReference type="EMBL" id="SNY23886.1"/>
    </source>
</evidence>
<feature type="chain" id="PRO_5012854666" evidence="1">
    <location>
        <begin position="33"/>
        <end position="117"/>
    </location>
</feature>
<evidence type="ECO:0000313" key="3">
    <source>
        <dbReference type="Proteomes" id="UP000219612"/>
    </source>
</evidence>
<dbReference type="InterPro" id="IPR008969">
    <property type="entry name" value="CarboxyPept-like_regulatory"/>
</dbReference>